<organism evidence="2 3">
    <name type="scientific">Tolypocladium paradoxum</name>
    <dbReference type="NCBI Taxonomy" id="94208"/>
    <lineage>
        <taxon>Eukaryota</taxon>
        <taxon>Fungi</taxon>
        <taxon>Dikarya</taxon>
        <taxon>Ascomycota</taxon>
        <taxon>Pezizomycotina</taxon>
        <taxon>Sordariomycetes</taxon>
        <taxon>Hypocreomycetidae</taxon>
        <taxon>Hypocreales</taxon>
        <taxon>Ophiocordycipitaceae</taxon>
        <taxon>Tolypocladium</taxon>
    </lineage>
</organism>
<gene>
    <name evidence="2" type="ORF">TPAR_06088</name>
</gene>
<dbReference type="EMBL" id="PKSG01000658">
    <property type="protein sequence ID" value="POR33687.1"/>
    <property type="molecule type" value="Genomic_DNA"/>
</dbReference>
<proteinExistence type="predicted"/>
<keyword evidence="3" id="KW-1185">Reference proteome</keyword>
<accession>A0A2S4KU27</accession>
<protein>
    <submittedName>
        <fullName evidence="2">Uncharacterized protein</fullName>
    </submittedName>
</protein>
<reference evidence="2 3" key="1">
    <citation type="submission" date="2018-01" db="EMBL/GenBank/DDBJ databases">
        <title>Harnessing the power of phylogenomics to disentangle the directionality and signatures of interkingdom host jumping in the parasitic fungal genus Tolypocladium.</title>
        <authorList>
            <person name="Quandt C.A."/>
            <person name="Patterson W."/>
            <person name="Spatafora J.W."/>
        </authorList>
    </citation>
    <scope>NUCLEOTIDE SEQUENCE [LARGE SCALE GENOMIC DNA]</scope>
    <source>
        <strain evidence="2 3">NRBC 100945</strain>
    </source>
</reference>
<evidence type="ECO:0000313" key="2">
    <source>
        <dbReference type="EMBL" id="POR33687.1"/>
    </source>
</evidence>
<dbReference type="AlphaFoldDB" id="A0A2S4KU27"/>
<dbReference type="Proteomes" id="UP000237481">
    <property type="component" value="Unassembled WGS sequence"/>
</dbReference>
<feature type="region of interest" description="Disordered" evidence="1">
    <location>
        <begin position="42"/>
        <end position="83"/>
    </location>
</feature>
<comment type="caution">
    <text evidence="2">The sequence shown here is derived from an EMBL/GenBank/DDBJ whole genome shotgun (WGS) entry which is preliminary data.</text>
</comment>
<evidence type="ECO:0000256" key="1">
    <source>
        <dbReference type="SAM" id="MobiDB-lite"/>
    </source>
</evidence>
<feature type="compositionally biased region" description="Polar residues" evidence="1">
    <location>
        <begin position="45"/>
        <end position="56"/>
    </location>
</feature>
<sequence length="151" mass="16687">MLQSPSVSSPSLIICGQRHWHSCHTSADVQQRRIARALPRGPLRTMSNGRDLQNSYGPEVTPYQATSQPPMEYYGPPQGQMLEKTDAGAPEVVAQTGPKADHKRSSASGCLFLDACRARLVSVGCQNRRKSWRGSEAWEQLIARKLRNTAI</sequence>
<evidence type="ECO:0000313" key="3">
    <source>
        <dbReference type="Proteomes" id="UP000237481"/>
    </source>
</evidence>
<name>A0A2S4KU27_9HYPO</name>